<keyword evidence="2" id="KW-1185">Reference proteome</keyword>
<evidence type="ECO:0000313" key="1">
    <source>
        <dbReference type="EMBL" id="MEJ5943692.1"/>
    </source>
</evidence>
<gene>
    <name evidence="1" type="ORF">WDZ17_00100</name>
</gene>
<dbReference type="InterPro" id="IPR036390">
    <property type="entry name" value="WH_DNA-bd_sf"/>
</dbReference>
<name>A0ABU8RF63_9ACTN</name>
<evidence type="ECO:0000313" key="2">
    <source>
        <dbReference type="Proteomes" id="UP001387100"/>
    </source>
</evidence>
<accession>A0ABU8RF63</accession>
<dbReference type="Proteomes" id="UP001387100">
    <property type="component" value="Unassembled WGS sequence"/>
</dbReference>
<dbReference type="RefSeq" id="WP_339573084.1">
    <property type="nucleotide sequence ID" value="NZ_JBBIAA010000001.1"/>
</dbReference>
<reference evidence="1 2" key="1">
    <citation type="journal article" date="2017" name="Int. J. Syst. Evol. Microbiol.">
        <title>Pseudokineococcus basanitobsidens sp. nov., isolated from volcanic rock.</title>
        <authorList>
            <person name="Lee D.W."/>
            <person name="Park M.Y."/>
            <person name="Kim J.J."/>
            <person name="Kim B.S."/>
        </authorList>
    </citation>
    <scope>NUCLEOTIDE SEQUENCE [LARGE SCALE GENOMIC DNA]</scope>
    <source>
        <strain evidence="1 2">DSM 103726</strain>
    </source>
</reference>
<dbReference type="EMBL" id="JBBIAA010000001">
    <property type="protein sequence ID" value="MEJ5943692.1"/>
    <property type="molecule type" value="Genomic_DNA"/>
</dbReference>
<dbReference type="SUPFAM" id="SSF46785">
    <property type="entry name" value="Winged helix' DNA-binding domain"/>
    <property type="match status" value="1"/>
</dbReference>
<evidence type="ECO:0008006" key="3">
    <source>
        <dbReference type="Google" id="ProtNLM"/>
    </source>
</evidence>
<sequence>MDEALVVDALHQIGLQTSTSEEGHGAQAPDVVVHVGGGAPIAVEVKRRSLVTDDDARRLAAAPPPTGGVLLVVADRVTAPARKVLSAPGLGYLDLRGHLALRTDQVLVDTDITPVQGRAARKSALSGKAGLEVATALLLRPERQAAVRALARELGRAPSTVSDVLGALRRDGLLDGGAVERTDLFWQVAEHWPTQRSGLARPPSPTDVGVATTLRLGLATVGQEAGWALTDSAAAAAYGAPLAFRSGQVHDFVVPDPAVVRRAVTLLGSAAPGGQAVATVRAAPVPAAAVLRSWRGDGAARWPLAHPLFVALDLAQDAGRGREVLEAWIPDGQWPRAW</sequence>
<comment type="caution">
    <text evidence="1">The sequence shown here is derived from an EMBL/GenBank/DDBJ whole genome shotgun (WGS) entry which is preliminary data.</text>
</comment>
<protein>
    <recommendedName>
        <fullName evidence="3">Transcriptional regulator with AbiEi antitoxin domain of type IV toxin-antitoxin system</fullName>
    </recommendedName>
</protein>
<proteinExistence type="predicted"/>
<organism evidence="1 2">
    <name type="scientific">Pseudokineococcus basanitobsidens</name>
    <dbReference type="NCBI Taxonomy" id="1926649"/>
    <lineage>
        <taxon>Bacteria</taxon>
        <taxon>Bacillati</taxon>
        <taxon>Actinomycetota</taxon>
        <taxon>Actinomycetes</taxon>
        <taxon>Kineosporiales</taxon>
        <taxon>Kineosporiaceae</taxon>
        <taxon>Pseudokineococcus</taxon>
    </lineage>
</organism>